<dbReference type="RefSeq" id="WP_425501088.1">
    <property type="nucleotide sequence ID" value="NZ_JACHWU010000001.1"/>
</dbReference>
<dbReference type="UniPathway" id="UPA00214"/>
<comment type="pathway">
    <text evidence="2 16">Carbohydrate metabolism; galactose metabolism.</text>
</comment>
<protein>
    <recommendedName>
        <fullName evidence="5 13">Galactose-1-phosphate uridylyltransferase</fullName>
        <ecNumber evidence="4 13">2.7.7.12</ecNumber>
    </recommendedName>
</protein>
<keyword evidence="9 15" id="KW-0862">Zinc</keyword>
<evidence type="ECO:0000256" key="4">
    <source>
        <dbReference type="ARBA" id="ARBA00012384"/>
    </source>
</evidence>
<evidence type="ECO:0000256" key="9">
    <source>
        <dbReference type="ARBA" id="ARBA00022833"/>
    </source>
</evidence>
<evidence type="ECO:0000256" key="10">
    <source>
        <dbReference type="ARBA" id="ARBA00023004"/>
    </source>
</evidence>
<dbReference type="InterPro" id="IPR005850">
    <property type="entry name" value="GalP_Utransf_C"/>
</dbReference>
<evidence type="ECO:0000256" key="11">
    <source>
        <dbReference type="ARBA" id="ARBA00023144"/>
    </source>
</evidence>
<organism evidence="19 20">
    <name type="scientific">Prauserella isguenensis</name>
    <dbReference type="NCBI Taxonomy" id="1470180"/>
    <lineage>
        <taxon>Bacteria</taxon>
        <taxon>Bacillati</taxon>
        <taxon>Actinomycetota</taxon>
        <taxon>Actinomycetes</taxon>
        <taxon>Pseudonocardiales</taxon>
        <taxon>Pseudonocardiaceae</taxon>
        <taxon>Prauserella</taxon>
    </lineage>
</organism>
<evidence type="ECO:0000256" key="15">
    <source>
        <dbReference type="PIRSR" id="PIRSR000808-3"/>
    </source>
</evidence>
<dbReference type="PROSITE" id="PS00117">
    <property type="entry name" value="GAL_P_UDP_TRANSF_I"/>
    <property type="match status" value="1"/>
</dbReference>
<dbReference type="PIRSF" id="PIRSF000808">
    <property type="entry name" value="GalT"/>
    <property type="match status" value="1"/>
</dbReference>
<keyword evidence="20" id="KW-1185">Reference proteome</keyword>
<evidence type="ECO:0000256" key="5">
    <source>
        <dbReference type="ARBA" id="ARBA00016340"/>
    </source>
</evidence>
<keyword evidence="7 16" id="KW-0548">Nucleotidyltransferase</keyword>
<keyword evidence="6 16" id="KW-0808">Transferase</keyword>
<gene>
    <name evidence="19" type="ORF">FHS23_001442</name>
</gene>
<dbReference type="InterPro" id="IPR019779">
    <property type="entry name" value="GalP_UDPtransf1_His-AS"/>
</dbReference>
<accession>A0A839S130</accession>
<evidence type="ECO:0000313" key="20">
    <source>
        <dbReference type="Proteomes" id="UP000550714"/>
    </source>
</evidence>
<comment type="cofactor">
    <cofactor evidence="15">
        <name>Zn(2+)</name>
        <dbReference type="ChEBI" id="CHEBI:29105"/>
    </cofactor>
    <text evidence="15">Binds 1 zinc ion per subunit.</text>
</comment>
<dbReference type="GO" id="GO:0008108">
    <property type="term" value="F:UDP-glucose:hexose-1-phosphate uridylyltransferase activity"/>
    <property type="evidence" value="ECO:0007669"/>
    <property type="project" value="UniProtKB-UniRule"/>
</dbReference>
<dbReference type="InterPro" id="IPR001937">
    <property type="entry name" value="GalP_UDPtransf1"/>
</dbReference>
<evidence type="ECO:0000256" key="14">
    <source>
        <dbReference type="PIRSR" id="PIRSR000808-1"/>
    </source>
</evidence>
<evidence type="ECO:0000313" key="19">
    <source>
        <dbReference type="EMBL" id="MBB3050447.1"/>
    </source>
</evidence>
<comment type="caution">
    <text evidence="19">The sequence shown here is derived from an EMBL/GenBank/DDBJ whole genome shotgun (WGS) entry which is preliminary data.</text>
</comment>
<evidence type="ECO:0000259" key="17">
    <source>
        <dbReference type="Pfam" id="PF01087"/>
    </source>
</evidence>
<dbReference type="Gene3D" id="3.30.428.10">
    <property type="entry name" value="HIT-like"/>
    <property type="match status" value="2"/>
</dbReference>
<comment type="catalytic activity">
    <reaction evidence="1 16">
        <text>alpha-D-galactose 1-phosphate + UDP-alpha-D-glucose = alpha-D-glucose 1-phosphate + UDP-alpha-D-galactose</text>
        <dbReference type="Rhea" id="RHEA:13989"/>
        <dbReference type="ChEBI" id="CHEBI:58336"/>
        <dbReference type="ChEBI" id="CHEBI:58601"/>
        <dbReference type="ChEBI" id="CHEBI:58885"/>
        <dbReference type="ChEBI" id="CHEBI:66914"/>
        <dbReference type="EC" id="2.7.7.12"/>
    </reaction>
</comment>
<comment type="similarity">
    <text evidence="3 16">Belongs to the galactose-1-phosphate uridylyltransferase type 1 family.</text>
</comment>
<evidence type="ECO:0000256" key="8">
    <source>
        <dbReference type="ARBA" id="ARBA00022723"/>
    </source>
</evidence>
<dbReference type="EMBL" id="JACHWU010000001">
    <property type="protein sequence ID" value="MBB3050447.1"/>
    <property type="molecule type" value="Genomic_DNA"/>
</dbReference>
<evidence type="ECO:0000256" key="6">
    <source>
        <dbReference type="ARBA" id="ARBA00022679"/>
    </source>
</evidence>
<dbReference type="Pfam" id="PF01087">
    <property type="entry name" value="GalP_UDP_transf"/>
    <property type="match status" value="1"/>
</dbReference>
<feature type="active site" description="Tele-UMP-histidine intermediate" evidence="14">
    <location>
        <position position="193"/>
    </location>
</feature>
<dbReference type="PANTHER" id="PTHR11943:SF1">
    <property type="entry name" value="GALACTOSE-1-PHOSPHATE URIDYLYLTRANSFERASE"/>
    <property type="match status" value="1"/>
</dbReference>
<dbReference type="EC" id="2.7.7.12" evidence="4 13"/>
<evidence type="ECO:0000256" key="3">
    <source>
        <dbReference type="ARBA" id="ARBA00010951"/>
    </source>
</evidence>
<dbReference type="InterPro" id="IPR036265">
    <property type="entry name" value="HIT-like_sf"/>
</dbReference>
<reference evidence="19 20" key="1">
    <citation type="submission" date="2020-08" db="EMBL/GenBank/DDBJ databases">
        <title>Genomic Encyclopedia of Type Strains, Phase III (KMG-III): the genomes of soil and plant-associated and newly described type strains.</title>
        <authorList>
            <person name="Whitman W."/>
        </authorList>
    </citation>
    <scope>NUCLEOTIDE SEQUENCE [LARGE SCALE GENOMIC DNA]</scope>
    <source>
        <strain evidence="19 20">CECT 8577</strain>
    </source>
</reference>
<evidence type="ECO:0000256" key="16">
    <source>
        <dbReference type="RuleBase" id="RU000506"/>
    </source>
</evidence>
<sequence length="378" mass="41512">MSVLRKTSRRLADGREIVYFDDTPDAPERTADDTRDLPEVTAASEIRRDPLTDEWVAMAAHRQTRTYKPPADLCPLCPSSPGTPSEVPEGDYDVVVFENRFPSFAERVDGMGETTVDGAGLVPSAPGMGRCEVVCFTSDHAGSFGELSRERVRTVVDVWADRTAELSRLDGVRQVFPFENRGEEIGVTLSHPHGQIYGYPFVTPRTERMLATAEEYRERHGRHVLGDVLAAERASGERIVAEGEYWTAFVPPAARWPVQVQVVPHRQVADLTELTDAERDDFASVYLQVLGRCDGLYGKPLPYVAGWYQAPRGTDPGLSWLHLELLSVLRSADKLKYLAGSESGMAVWINDATPEQIARRLREAGEVGGAAGAGAATG</sequence>
<dbReference type="GO" id="GO:0033499">
    <property type="term" value="P:galactose catabolic process via UDP-galactose, Leloir pathway"/>
    <property type="evidence" value="ECO:0007669"/>
    <property type="project" value="TreeGrafter"/>
</dbReference>
<evidence type="ECO:0000256" key="2">
    <source>
        <dbReference type="ARBA" id="ARBA00004947"/>
    </source>
</evidence>
<feature type="domain" description="Galactose-1-phosphate uridyl transferase C-terminal" evidence="18">
    <location>
        <begin position="213"/>
        <end position="364"/>
    </location>
</feature>
<dbReference type="GO" id="GO:0008270">
    <property type="term" value="F:zinc ion binding"/>
    <property type="evidence" value="ECO:0007669"/>
    <property type="project" value="InterPro"/>
</dbReference>
<keyword evidence="10" id="KW-0408">Iron</keyword>
<feature type="binding site" evidence="15">
    <location>
        <position position="140"/>
    </location>
    <ligand>
        <name>Zn(2+)</name>
        <dbReference type="ChEBI" id="CHEBI:29105"/>
    </ligand>
</feature>
<dbReference type="CDD" id="cd00608">
    <property type="entry name" value="GalT"/>
    <property type="match status" value="1"/>
</dbReference>
<dbReference type="InterPro" id="IPR005849">
    <property type="entry name" value="GalP_Utransf_N"/>
</dbReference>
<name>A0A839S130_9PSEU</name>
<keyword evidence="8 15" id="KW-0479">Metal-binding</keyword>
<feature type="binding site" evidence="15">
    <location>
        <position position="191"/>
    </location>
    <ligand>
        <name>Zn(2+)</name>
        <dbReference type="ChEBI" id="CHEBI:29105"/>
    </ligand>
</feature>
<feature type="binding site" evidence="15">
    <location>
        <position position="77"/>
    </location>
    <ligand>
        <name>Zn(2+)</name>
        <dbReference type="ChEBI" id="CHEBI:29105"/>
    </ligand>
</feature>
<dbReference type="AlphaFoldDB" id="A0A839S130"/>
<feature type="domain" description="Galactose-1-phosphate uridyl transferase N-terminal" evidence="17">
    <location>
        <begin position="42"/>
        <end position="202"/>
    </location>
</feature>
<feature type="binding site" evidence="15">
    <location>
        <position position="74"/>
    </location>
    <ligand>
        <name>Zn(2+)</name>
        <dbReference type="ChEBI" id="CHEBI:29105"/>
    </ligand>
</feature>
<evidence type="ECO:0000256" key="12">
    <source>
        <dbReference type="ARBA" id="ARBA00023277"/>
    </source>
</evidence>
<evidence type="ECO:0000256" key="13">
    <source>
        <dbReference type="NCBIfam" id="TIGR00209"/>
    </source>
</evidence>
<dbReference type="FunFam" id="3.30.428.10:FF:000010">
    <property type="entry name" value="Galactose-1-phosphate uridylyltransferase"/>
    <property type="match status" value="1"/>
</dbReference>
<evidence type="ECO:0000259" key="18">
    <source>
        <dbReference type="Pfam" id="PF02744"/>
    </source>
</evidence>
<evidence type="ECO:0000256" key="1">
    <source>
        <dbReference type="ARBA" id="ARBA00001107"/>
    </source>
</evidence>
<evidence type="ECO:0000256" key="7">
    <source>
        <dbReference type="ARBA" id="ARBA00022695"/>
    </source>
</evidence>
<dbReference type="Pfam" id="PF02744">
    <property type="entry name" value="GalP_UDP_tr_C"/>
    <property type="match status" value="1"/>
</dbReference>
<dbReference type="SUPFAM" id="SSF54197">
    <property type="entry name" value="HIT-like"/>
    <property type="match status" value="2"/>
</dbReference>
<dbReference type="PANTHER" id="PTHR11943">
    <property type="entry name" value="GALACTOSE-1-PHOSPHATE URIDYLYLTRANSFERASE"/>
    <property type="match status" value="1"/>
</dbReference>
<keyword evidence="11 16" id="KW-0299">Galactose metabolism</keyword>
<proteinExistence type="inferred from homology"/>
<keyword evidence="12 16" id="KW-0119">Carbohydrate metabolism</keyword>
<dbReference type="GO" id="GO:0005737">
    <property type="term" value="C:cytoplasm"/>
    <property type="evidence" value="ECO:0007669"/>
    <property type="project" value="TreeGrafter"/>
</dbReference>
<dbReference type="Proteomes" id="UP000550714">
    <property type="component" value="Unassembled WGS sequence"/>
</dbReference>
<dbReference type="NCBIfam" id="TIGR00209">
    <property type="entry name" value="galT_1"/>
    <property type="match status" value="1"/>
</dbReference>